<evidence type="ECO:0000256" key="3">
    <source>
        <dbReference type="ARBA" id="ARBA00022475"/>
    </source>
</evidence>
<accession>A0A6P1KEL7</accession>
<keyword evidence="3" id="KW-1003">Cell membrane</keyword>
<dbReference type="SUPFAM" id="SSF53850">
    <property type="entry name" value="Periplasmic binding protein-like II"/>
    <property type="match status" value="1"/>
</dbReference>
<comment type="subcellular location">
    <subcellularLocation>
        <location evidence="1">Endomembrane system</location>
    </subcellularLocation>
</comment>
<keyword evidence="5" id="KW-0472">Membrane</keyword>
<sequence>MLKNLFRPYDDKQVLGCSCGKHANESECQRSHQSLLDANRATDAELVGADFIEAAAVKALFPHDAKRRAFLKAVGQSTAMAAIATVLPIGALQSMAAETKTVGNIEKKNLKLGFIPITCATPLIMADPMGFYAEQGLKVNLTKVAGWALVRDRMLNHELDASHFLAPMPFTITMGKGSAQQNMKLAALQNINGQALTMSMKHINNRDPKNWKGMVFAIPFVHSMHNYLLRYFLAEHGINPDTDVQLRVTSPPEMVANLLAGNIDGFFGPEPFNQRAIYEKAGYIHTLSKDIWDGHPCCAFGTSEAFIQQNPNTFLALYRAILKSTVEANKGENRQQIAKVISTAGYLNQPEIVVRQVLTGHFADGDGHILNVPNRTGYDAMPWYSMGVWMLTQMRRWGYINSHINYQDLTEKVMMLTDAKKQMAQLGLDYLHHDDYQGFSVMGKPFDPRQPEQYVNQFTIKKLV</sequence>
<evidence type="ECO:0000256" key="2">
    <source>
        <dbReference type="ARBA" id="ARBA00022448"/>
    </source>
</evidence>
<dbReference type="Gene3D" id="3.40.190.10">
    <property type="entry name" value="Periplasmic binding protein-like II"/>
    <property type="match status" value="2"/>
</dbReference>
<organism evidence="6">
    <name type="scientific">Faucicola osloensis</name>
    <name type="common">Moraxella osloensis</name>
    <dbReference type="NCBI Taxonomy" id="34062"/>
    <lineage>
        <taxon>Bacteria</taxon>
        <taxon>Pseudomonadati</taxon>
        <taxon>Pseudomonadota</taxon>
        <taxon>Gammaproteobacteria</taxon>
        <taxon>Moraxellales</taxon>
        <taxon>Moraxellaceae</taxon>
        <taxon>Faucicola</taxon>
    </lineage>
</organism>
<protein>
    <submittedName>
        <fullName evidence="6">ABC transporter substrate-binding protein</fullName>
    </submittedName>
</protein>
<dbReference type="CDD" id="cd13553">
    <property type="entry name" value="PBP2_NrtA_CpmA_like"/>
    <property type="match status" value="1"/>
</dbReference>
<dbReference type="InterPro" id="IPR044527">
    <property type="entry name" value="NrtA/CpmA_ABC-bd_dom"/>
</dbReference>
<evidence type="ECO:0000256" key="1">
    <source>
        <dbReference type="ARBA" id="ARBA00004308"/>
    </source>
</evidence>
<reference evidence="6" key="1">
    <citation type="journal article" date="2020" name="Microbiol. Resour. Announc.">
        <title>Complete Genome Sequence of Moraxella osloensis Strain YV1, Isolated from an Australian Wastewater Treatment Plant.</title>
        <authorList>
            <person name="Batinovic S."/>
            <person name="Rice D.T.F."/>
            <person name="Seviour R.J."/>
            <person name="Petrovski S."/>
        </authorList>
    </citation>
    <scope>NUCLEOTIDE SEQUENCE</scope>
    <source>
        <strain evidence="6">YV1</strain>
    </source>
</reference>
<keyword evidence="4" id="KW-0997">Cell inner membrane</keyword>
<evidence type="ECO:0000313" key="6">
    <source>
        <dbReference type="EMBL" id="QHG10066.1"/>
    </source>
</evidence>
<proteinExistence type="predicted"/>
<dbReference type="GO" id="GO:0012505">
    <property type="term" value="C:endomembrane system"/>
    <property type="evidence" value="ECO:0007669"/>
    <property type="project" value="UniProtKB-SubCell"/>
</dbReference>
<dbReference type="Pfam" id="PF13379">
    <property type="entry name" value="NMT1_2"/>
    <property type="match status" value="1"/>
</dbReference>
<dbReference type="PANTHER" id="PTHR30024">
    <property type="entry name" value="ALIPHATIC SULFONATES-BINDING PROTEIN-RELATED"/>
    <property type="match status" value="1"/>
</dbReference>
<dbReference type="EMBL" id="CP047226">
    <property type="protein sequence ID" value="QHG10066.1"/>
    <property type="molecule type" value="Genomic_DNA"/>
</dbReference>
<evidence type="ECO:0000256" key="4">
    <source>
        <dbReference type="ARBA" id="ARBA00022519"/>
    </source>
</evidence>
<evidence type="ECO:0000256" key="5">
    <source>
        <dbReference type="ARBA" id="ARBA00023136"/>
    </source>
</evidence>
<dbReference type="AlphaFoldDB" id="A0A6P1KEL7"/>
<keyword evidence="2" id="KW-0813">Transport</keyword>
<gene>
    <name evidence="6" type="ORF">GSF12_09330</name>
</gene>
<dbReference type="PANTHER" id="PTHR30024:SF43">
    <property type="entry name" value="BLL4572 PROTEIN"/>
    <property type="match status" value="1"/>
</dbReference>
<name>A0A6P1KEL7_FAUOS</name>